<keyword evidence="2" id="KW-0472">Membrane</keyword>
<feature type="compositionally biased region" description="Polar residues" evidence="1">
    <location>
        <begin position="32"/>
        <end position="43"/>
    </location>
</feature>
<evidence type="ECO:0000256" key="2">
    <source>
        <dbReference type="SAM" id="Phobius"/>
    </source>
</evidence>
<dbReference type="AlphaFoldDB" id="A0A9P5YK66"/>
<gene>
    <name evidence="3" type="ORF">BDN70DRAFT_940069</name>
</gene>
<evidence type="ECO:0000313" key="4">
    <source>
        <dbReference type="Proteomes" id="UP000807469"/>
    </source>
</evidence>
<feature type="compositionally biased region" description="Acidic residues" evidence="1">
    <location>
        <begin position="10"/>
        <end position="24"/>
    </location>
</feature>
<keyword evidence="2" id="KW-0812">Transmembrane</keyword>
<evidence type="ECO:0000313" key="3">
    <source>
        <dbReference type="EMBL" id="KAF9470099.1"/>
    </source>
</evidence>
<keyword evidence="2" id="KW-1133">Transmembrane helix</keyword>
<dbReference type="EMBL" id="MU156300">
    <property type="protein sequence ID" value="KAF9470099.1"/>
    <property type="molecule type" value="Genomic_DNA"/>
</dbReference>
<name>A0A9P5YK66_9AGAR</name>
<accession>A0A9P5YK66</accession>
<organism evidence="3 4">
    <name type="scientific">Pholiota conissans</name>
    <dbReference type="NCBI Taxonomy" id="109636"/>
    <lineage>
        <taxon>Eukaryota</taxon>
        <taxon>Fungi</taxon>
        <taxon>Dikarya</taxon>
        <taxon>Basidiomycota</taxon>
        <taxon>Agaricomycotina</taxon>
        <taxon>Agaricomycetes</taxon>
        <taxon>Agaricomycetidae</taxon>
        <taxon>Agaricales</taxon>
        <taxon>Agaricineae</taxon>
        <taxon>Strophariaceae</taxon>
        <taxon>Pholiota</taxon>
    </lineage>
</organism>
<feature type="region of interest" description="Disordered" evidence="1">
    <location>
        <begin position="1"/>
        <end position="47"/>
    </location>
</feature>
<reference evidence="3" key="1">
    <citation type="submission" date="2020-11" db="EMBL/GenBank/DDBJ databases">
        <authorList>
            <consortium name="DOE Joint Genome Institute"/>
            <person name="Ahrendt S."/>
            <person name="Riley R."/>
            <person name="Andreopoulos W."/>
            <person name="Labutti K."/>
            <person name="Pangilinan J."/>
            <person name="Ruiz-Duenas F.J."/>
            <person name="Barrasa J.M."/>
            <person name="Sanchez-Garcia M."/>
            <person name="Camarero S."/>
            <person name="Miyauchi S."/>
            <person name="Serrano A."/>
            <person name="Linde D."/>
            <person name="Babiker R."/>
            <person name="Drula E."/>
            <person name="Ayuso-Fernandez I."/>
            <person name="Pacheco R."/>
            <person name="Padilla G."/>
            <person name="Ferreira P."/>
            <person name="Barriuso J."/>
            <person name="Kellner H."/>
            <person name="Castanera R."/>
            <person name="Alfaro M."/>
            <person name="Ramirez L."/>
            <person name="Pisabarro A.G."/>
            <person name="Kuo A."/>
            <person name="Tritt A."/>
            <person name="Lipzen A."/>
            <person name="He G."/>
            <person name="Yan M."/>
            <person name="Ng V."/>
            <person name="Cullen D."/>
            <person name="Martin F."/>
            <person name="Rosso M.-N."/>
            <person name="Henrissat B."/>
            <person name="Hibbett D."/>
            <person name="Martinez A.T."/>
            <person name="Grigoriev I.V."/>
        </authorList>
    </citation>
    <scope>NUCLEOTIDE SEQUENCE</scope>
    <source>
        <strain evidence="3">CIRM-BRFM 674</strain>
    </source>
</reference>
<feature type="transmembrane region" description="Helical" evidence="2">
    <location>
        <begin position="64"/>
        <end position="81"/>
    </location>
</feature>
<proteinExistence type="predicted"/>
<dbReference type="Proteomes" id="UP000807469">
    <property type="component" value="Unassembled WGS sequence"/>
</dbReference>
<protein>
    <submittedName>
        <fullName evidence="3">Uncharacterized protein</fullName>
    </submittedName>
</protein>
<comment type="caution">
    <text evidence="3">The sequence shown here is derived from an EMBL/GenBank/DDBJ whole genome shotgun (WGS) entry which is preliminary data.</text>
</comment>
<sequence length="161" mass="18016">MLSSKSAANDDGEDDDNGEDDDDNIFPKRISNVKSNAARTTASAPKIVKKSQKVESEEEGEEAVFAYVFLFWCLYSVLIIFSPKSVQAAKKASALACKIAKKNQKVDSEDEVEDAQFRPLRRLLLLLARLPRTERSIPKTKVMMMEPFQTTKKASDPARKT</sequence>
<evidence type="ECO:0000256" key="1">
    <source>
        <dbReference type="SAM" id="MobiDB-lite"/>
    </source>
</evidence>
<keyword evidence="4" id="KW-1185">Reference proteome</keyword>